<name>A0A914MTS7_MELIC</name>
<evidence type="ECO:0000313" key="4">
    <source>
        <dbReference type="WBParaSite" id="Minc3s02670g31127"/>
    </source>
</evidence>
<evidence type="ECO:0000313" key="3">
    <source>
        <dbReference type="Proteomes" id="UP000887563"/>
    </source>
</evidence>
<organism evidence="3 4">
    <name type="scientific">Meloidogyne incognita</name>
    <name type="common">Southern root-knot nematode worm</name>
    <name type="synonym">Oxyuris incognita</name>
    <dbReference type="NCBI Taxonomy" id="6306"/>
    <lineage>
        <taxon>Eukaryota</taxon>
        <taxon>Metazoa</taxon>
        <taxon>Ecdysozoa</taxon>
        <taxon>Nematoda</taxon>
        <taxon>Chromadorea</taxon>
        <taxon>Rhabditida</taxon>
        <taxon>Tylenchina</taxon>
        <taxon>Tylenchomorpha</taxon>
        <taxon>Tylenchoidea</taxon>
        <taxon>Meloidogynidae</taxon>
        <taxon>Meloidogyninae</taxon>
        <taxon>Meloidogyne</taxon>
        <taxon>Meloidogyne incognita group</taxon>
    </lineage>
</organism>
<accession>A0A914MTS7</accession>
<dbReference type="InterPro" id="IPR027995">
    <property type="entry name" value="Galactosyl_T_N"/>
</dbReference>
<keyword evidence="3" id="KW-1185">Reference proteome</keyword>
<feature type="compositionally biased region" description="Basic and acidic residues" evidence="1">
    <location>
        <begin position="1"/>
        <end position="47"/>
    </location>
</feature>
<dbReference type="AlphaFoldDB" id="A0A914MTS7"/>
<dbReference type="GO" id="GO:0005794">
    <property type="term" value="C:Golgi apparatus"/>
    <property type="evidence" value="ECO:0007669"/>
    <property type="project" value="TreeGrafter"/>
</dbReference>
<dbReference type="Pfam" id="PF13733">
    <property type="entry name" value="Glyco_transf_7N"/>
    <property type="match status" value="1"/>
</dbReference>
<dbReference type="GO" id="GO:0016020">
    <property type="term" value="C:membrane"/>
    <property type="evidence" value="ECO:0007669"/>
    <property type="project" value="GOC"/>
</dbReference>
<dbReference type="Proteomes" id="UP000887563">
    <property type="component" value="Unplaced"/>
</dbReference>
<dbReference type="GO" id="GO:0033842">
    <property type="term" value="F:N-acetyl-beta-glucosaminyl-derivative 4-beta-N-acetylgalactosaminyltransferase activity"/>
    <property type="evidence" value="ECO:0007669"/>
    <property type="project" value="TreeGrafter"/>
</dbReference>
<dbReference type="PANTHER" id="PTHR19300">
    <property type="entry name" value="BETA-1,4-GALACTOSYLTRANSFERASE"/>
    <property type="match status" value="1"/>
</dbReference>
<dbReference type="InterPro" id="IPR029044">
    <property type="entry name" value="Nucleotide-diphossugar_trans"/>
</dbReference>
<evidence type="ECO:0000259" key="2">
    <source>
        <dbReference type="Pfam" id="PF13733"/>
    </source>
</evidence>
<dbReference type="Gene3D" id="3.90.550.10">
    <property type="entry name" value="Spore Coat Polysaccharide Biosynthesis Protein SpsA, Chain A"/>
    <property type="match status" value="1"/>
</dbReference>
<dbReference type="PANTHER" id="PTHR19300:SF57">
    <property type="entry name" value="BETA-1,4-N-ACETYLGALACTOSAMINYLTRANSFERASE"/>
    <property type="match status" value="1"/>
</dbReference>
<dbReference type="SUPFAM" id="SSF53448">
    <property type="entry name" value="Nucleotide-diphospho-sugar transferases"/>
    <property type="match status" value="1"/>
</dbReference>
<dbReference type="GO" id="GO:0008378">
    <property type="term" value="F:galactosyltransferase activity"/>
    <property type="evidence" value="ECO:0007669"/>
    <property type="project" value="TreeGrafter"/>
</dbReference>
<proteinExistence type="predicted"/>
<dbReference type="WBParaSite" id="Minc3s02670g31127">
    <property type="protein sequence ID" value="Minc3s02670g31127"/>
    <property type="gene ID" value="Minc3s02670g31127"/>
</dbReference>
<sequence>MGNEGKGEDKRIENKDEERDKIEVKNEVRSQESGEKIKIENKQDKTESTTITTPKNIILNQQIKTKNNNDDTQLIQIAQLWRVKQDNLTLCPEKPPNLKGKIDVDMRSLKLEEIEEEYKDLWPGGHWRPKECKSRQKVAIVVPYRNREPHLRTFLHNIHRFLQKQQLDYAIFVVEQIGDFAFNKGRLTNIGVLEVTFFLWRTSA</sequence>
<feature type="region of interest" description="Disordered" evidence="1">
    <location>
        <begin position="1"/>
        <end position="49"/>
    </location>
</feature>
<evidence type="ECO:0000256" key="1">
    <source>
        <dbReference type="SAM" id="MobiDB-lite"/>
    </source>
</evidence>
<dbReference type="GO" id="GO:0006688">
    <property type="term" value="P:glycosphingolipid biosynthetic process"/>
    <property type="evidence" value="ECO:0007669"/>
    <property type="project" value="TreeGrafter"/>
</dbReference>
<dbReference type="GO" id="GO:0005975">
    <property type="term" value="P:carbohydrate metabolic process"/>
    <property type="evidence" value="ECO:0007669"/>
    <property type="project" value="InterPro"/>
</dbReference>
<protein>
    <submittedName>
        <fullName evidence="4">Galactosyltransferase N-terminal domain-containing protein</fullName>
    </submittedName>
</protein>
<feature type="domain" description="Galactosyltransferase N-terminal" evidence="2">
    <location>
        <begin position="91"/>
        <end position="195"/>
    </location>
</feature>
<reference evidence="4" key="1">
    <citation type="submission" date="2022-11" db="UniProtKB">
        <authorList>
            <consortium name="WormBaseParasite"/>
        </authorList>
    </citation>
    <scope>IDENTIFICATION</scope>
</reference>
<dbReference type="InterPro" id="IPR003859">
    <property type="entry name" value="Galactosyl_T"/>
</dbReference>